<proteinExistence type="predicted"/>
<sequence length="285" mass="31605">MLHSILSQISHAYQWTGYKHIMITILLTISILGYGLAVLFMGQSFTSSARWGQRRIWATSTAALAAHILVIALILSETGFRQFNMAATLSIISALLVIFNVSRGSSRESQLLRPVIFTFALVSLVIAAITPLQAGQALTTRPGVTIHVGLSLVAFSVLALAALYSLQLYYLNRLLKNKRAHALSERLPPLMTVESYFFRLLTIGTAILTLAIMSGFLFLENMFAPGQLHKTVLSIAAWLTFNCILIVHYWRGVRGKPIIIFTLIASFILILAYYGSRFVRDIILS</sequence>
<accession>A0A432W7Q2</accession>
<dbReference type="GO" id="GO:0005886">
    <property type="term" value="C:plasma membrane"/>
    <property type="evidence" value="ECO:0007669"/>
    <property type="project" value="TreeGrafter"/>
</dbReference>
<dbReference type="Proteomes" id="UP000288293">
    <property type="component" value="Unassembled WGS sequence"/>
</dbReference>
<dbReference type="EMBL" id="PIPL01000001">
    <property type="protein sequence ID" value="RUO26117.1"/>
    <property type="molecule type" value="Genomic_DNA"/>
</dbReference>
<dbReference type="Pfam" id="PF01578">
    <property type="entry name" value="Cytochrom_C_asm"/>
    <property type="match status" value="1"/>
</dbReference>
<gene>
    <name evidence="3" type="ORF">CWE09_05160</name>
</gene>
<organism evidence="3 4">
    <name type="scientific">Aliidiomarina minuta</name>
    <dbReference type="NCBI Taxonomy" id="880057"/>
    <lineage>
        <taxon>Bacteria</taxon>
        <taxon>Pseudomonadati</taxon>
        <taxon>Pseudomonadota</taxon>
        <taxon>Gammaproteobacteria</taxon>
        <taxon>Alteromonadales</taxon>
        <taxon>Idiomarinaceae</taxon>
        <taxon>Aliidiomarina</taxon>
    </lineage>
</organism>
<keyword evidence="1" id="KW-0472">Membrane</keyword>
<feature type="transmembrane region" description="Helical" evidence="1">
    <location>
        <begin position="82"/>
        <end position="99"/>
    </location>
</feature>
<feature type="transmembrane region" description="Helical" evidence="1">
    <location>
        <begin position="20"/>
        <end position="44"/>
    </location>
</feature>
<feature type="transmembrane region" description="Helical" evidence="1">
    <location>
        <begin position="231"/>
        <end position="250"/>
    </location>
</feature>
<feature type="domain" description="Cytochrome c assembly protein" evidence="2">
    <location>
        <begin position="63"/>
        <end position="283"/>
    </location>
</feature>
<dbReference type="GO" id="GO:0017004">
    <property type="term" value="P:cytochrome complex assembly"/>
    <property type="evidence" value="ECO:0007669"/>
    <property type="project" value="InterPro"/>
</dbReference>
<feature type="transmembrane region" description="Helical" evidence="1">
    <location>
        <begin position="144"/>
        <end position="171"/>
    </location>
</feature>
<feature type="transmembrane region" description="Helical" evidence="1">
    <location>
        <begin position="196"/>
        <end position="219"/>
    </location>
</feature>
<comment type="caution">
    <text evidence="3">The sequence shown here is derived from an EMBL/GenBank/DDBJ whole genome shotgun (WGS) entry which is preliminary data.</text>
</comment>
<keyword evidence="4" id="KW-1185">Reference proteome</keyword>
<dbReference type="PANTHER" id="PTHR38034">
    <property type="entry name" value="INNER MEMBRANE PROTEIN YPJD"/>
    <property type="match status" value="1"/>
</dbReference>
<dbReference type="PANTHER" id="PTHR38034:SF1">
    <property type="entry name" value="INNER MEMBRANE PROTEIN YPJD"/>
    <property type="match status" value="1"/>
</dbReference>
<dbReference type="InterPro" id="IPR002541">
    <property type="entry name" value="Cyt_c_assembly"/>
</dbReference>
<evidence type="ECO:0000259" key="2">
    <source>
        <dbReference type="Pfam" id="PF01578"/>
    </source>
</evidence>
<dbReference type="InterPro" id="IPR052372">
    <property type="entry name" value="YpjD/HemX"/>
</dbReference>
<dbReference type="AlphaFoldDB" id="A0A432W7Q2"/>
<evidence type="ECO:0000256" key="1">
    <source>
        <dbReference type="SAM" id="Phobius"/>
    </source>
</evidence>
<name>A0A432W7Q2_9GAMM</name>
<feature type="transmembrane region" description="Helical" evidence="1">
    <location>
        <begin position="56"/>
        <end position="76"/>
    </location>
</feature>
<dbReference type="GO" id="GO:0020037">
    <property type="term" value="F:heme binding"/>
    <property type="evidence" value="ECO:0007669"/>
    <property type="project" value="InterPro"/>
</dbReference>
<evidence type="ECO:0000313" key="3">
    <source>
        <dbReference type="EMBL" id="RUO26117.1"/>
    </source>
</evidence>
<feature type="transmembrane region" description="Helical" evidence="1">
    <location>
        <begin position="257"/>
        <end position="275"/>
    </location>
</feature>
<keyword evidence="1" id="KW-1133">Transmembrane helix</keyword>
<protein>
    <submittedName>
        <fullName evidence="3">ABC transporter permease</fullName>
    </submittedName>
</protein>
<feature type="transmembrane region" description="Helical" evidence="1">
    <location>
        <begin position="111"/>
        <end position="132"/>
    </location>
</feature>
<reference evidence="3 4" key="1">
    <citation type="journal article" date="2011" name="Front. Microbiol.">
        <title>Genomic signatures of strain selection and enhancement in Bacillus atrophaeus var. globigii, a historical biowarfare simulant.</title>
        <authorList>
            <person name="Gibbons H.S."/>
            <person name="Broomall S.M."/>
            <person name="McNew L.A."/>
            <person name="Daligault H."/>
            <person name="Chapman C."/>
            <person name="Bruce D."/>
            <person name="Karavis M."/>
            <person name="Krepps M."/>
            <person name="McGregor P.A."/>
            <person name="Hong C."/>
            <person name="Park K.H."/>
            <person name="Akmal A."/>
            <person name="Feldman A."/>
            <person name="Lin J.S."/>
            <person name="Chang W.E."/>
            <person name="Higgs B.W."/>
            <person name="Demirev P."/>
            <person name="Lindquist J."/>
            <person name="Liem A."/>
            <person name="Fochler E."/>
            <person name="Read T.D."/>
            <person name="Tapia R."/>
            <person name="Johnson S."/>
            <person name="Bishop-Lilly K.A."/>
            <person name="Detter C."/>
            <person name="Han C."/>
            <person name="Sozhamannan S."/>
            <person name="Rosenzweig C.N."/>
            <person name="Skowronski E.W."/>
        </authorList>
    </citation>
    <scope>NUCLEOTIDE SEQUENCE [LARGE SCALE GENOMIC DNA]</scope>
    <source>
        <strain evidence="3 4">MLST1</strain>
    </source>
</reference>
<keyword evidence="1" id="KW-0812">Transmembrane</keyword>
<evidence type="ECO:0000313" key="4">
    <source>
        <dbReference type="Proteomes" id="UP000288293"/>
    </source>
</evidence>